<name>A0ACA9N7Q6_9GLOM</name>
<keyword evidence="2" id="KW-1185">Reference proteome</keyword>
<protein>
    <submittedName>
        <fullName evidence="1">6031_t:CDS:1</fullName>
    </submittedName>
</protein>
<feature type="non-terminal residue" evidence="1">
    <location>
        <position position="43"/>
    </location>
</feature>
<organism evidence="1 2">
    <name type="scientific">Acaulospora colombiana</name>
    <dbReference type="NCBI Taxonomy" id="27376"/>
    <lineage>
        <taxon>Eukaryota</taxon>
        <taxon>Fungi</taxon>
        <taxon>Fungi incertae sedis</taxon>
        <taxon>Mucoromycota</taxon>
        <taxon>Glomeromycotina</taxon>
        <taxon>Glomeromycetes</taxon>
        <taxon>Diversisporales</taxon>
        <taxon>Acaulosporaceae</taxon>
        <taxon>Acaulospora</taxon>
    </lineage>
</organism>
<comment type="caution">
    <text evidence="1">The sequence shown here is derived from an EMBL/GenBank/DDBJ whole genome shotgun (WGS) entry which is preliminary data.</text>
</comment>
<reference evidence="1" key="1">
    <citation type="submission" date="2021-06" db="EMBL/GenBank/DDBJ databases">
        <authorList>
            <person name="Kallberg Y."/>
            <person name="Tangrot J."/>
            <person name="Rosling A."/>
        </authorList>
    </citation>
    <scope>NUCLEOTIDE SEQUENCE</scope>
    <source>
        <strain evidence="1">CL356</strain>
    </source>
</reference>
<evidence type="ECO:0000313" key="1">
    <source>
        <dbReference type="EMBL" id="CAG8637667.1"/>
    </source>
</evidence>
<gene>
    <name evidence="1" type="ORF">ACOLOM_LOCUS7841</name>
</gene>
<sequence length="43" mass="4859">MTTLQTYDMLQGEVFPFENSSVPQPLLQQTILSQSTQTLESIN</sequence>
<proteinExistence type="predicted"/>
<dbReference type="Proteomes" id="UP000789525">
    <property type="component" value="Unassembled WGS sequence"/>
</dbReference>
<dbReference type="EMBL" id="CAJVPT010018889">
    <property type="protein sequence ID" value="CAG8637667.1"/>
    <property type="molecule type" value="Genomic_DNA"/>
</dbReference>
<evidence type="ECO:0000313" key="2">
    <source>
        <dbReference type="Proteomes" id="UP000789525"/>
    </source>
</evidence>
<accession>A0ACA9N7Q6</accession>